<dbReference type="EMBL" id="KZ310929">
    <property type="protein sequence ID" value="KAG8240056.1"/>
    <property type="molecule type" value="Genomic_DNA"/>
</dbReference>
<name>A0A8K0KUM7_LADFU</name>
<dbReference type="Proteomes" id="UP000792457">
    <property type="component" value="Unassembled WGS sequence"/>
</dbReference>
<dbReference type="AlphaFoldDB" id="A0A8K0KUM7"/>
<keyword evidence="2" id="KW-1185">Reference proteome</keyword>
<reference evidence="1" key="2">
    <citation type="submission" date="2017-10" db="EMBL/GenBank/DDBJ databases">
        <title>Ladona fulva Genome sequencing and assembly.</title>
        <authorList>
            <person name="Murali S."/>
            <person name="Richards S."/>
            <person name="Bandaranaike D."/>
            <person name="Bellair M."/>
            <person name="Blankenburg K."/>
            <person name="Chao H."/>
            <person name="Dinh H."/>
            <person name="Doddapaneni H."/>
            <person name="Dugan-Rocha S."/>
            <person name="Elkadiri S."/>
            <person name="Gnanaolivu R."/>
            <person name="Hernandez B."/>
            <person name="Skinner E."/>
            <person name="Javaid M."/>
            <person name="Lee S."/>
            <person name="Li M."/>
            <person name="Ming W."/>
            <person name="Munidasa M."/>
            <person name="Muniz J."/>
            <person name="Nguyen L."/>
            <person name="Hughes D."/>
            <person name="Osuji N."/>
            <person name="Pu L.-L."/>
            <person name="Puazo M."/>
            <person name="Qu C."/>
            <person name="Quiroz J."/>
            <person name="Raj R."/>
            <person name="Weissenberger G."/>
            <person name="Xin Y."/>
            <person name="Zou X."/>
            <person name="Han Y."/>
            <person name="Worley K."/>
            <person name="Muzny D."/>
            <person name="Gibbs R."/>
        </authorList>
    </citation>
    <scope>NUCLEOTIDE SEQUENCE</scope>
    <source>
        <strain evidence="1">Sampled in the wild</strain>
    </source>
</reference>
<evidence type="ECO:0000313" key="2">
    <source>
        <dbReference type="Proteomes" id="UP000792457"/>
    </source>
</evidence>
<evidence type="ECO:0000313" key="1">
    <source>
        <dbReference type="EMBL" id="KAG8240056.1"/>
    </source>
</evidence>
<sequence length="90" mass="10180">MAPKHLNCGSKIIEIAAFLAAGIYNDGYNFILQIMNDLQLQIGPHCKQFAETYDAHRKPTTHIVCADKSVAVTRALKRHEKLGKQIKRLY</sequence>
<organism evidence="1 2">
    <name type="scientific">Ladona fulva</name>
    <name type="common">Scarce chaser dragonfly</name>
    <name type="synonym">Libellula fulva</name>
    <dbReference type="NCBI Taxonomy" id="123851"/>
    <lineage>
        <taxon>Eukaryota</taxon>
        <taxon>Metazoa</taxon>
        <taxon>Ecdysozoa</taxon>
        <taxon>Arthropoda</taxon>
        <taxon>Hexapoda</taxon>
        <taxon>Insecta</taxon>
        <taxon>Pterygota</taxon>
        <taxon>Palaeoptera</taxon>
        <taxon>Odonata</taxon>
        <taxon>Epiprocta</taxon>
        <taxon>Anisoptera</taxon>
        <taxon>Libelluloidea</taxon>
        <taxon>Libellulidae</taxon>
        <taxon>Ladona</taxon>
    </lineage>
</organism>
<proteinExistence type="predicted"/>
<reference evidence="1" key="1">
    <citation type="submission" date="2013-04" db="EMBL/GenBank/DDBJ databases">
        <authorList>
            <person name="Qu J."/>
            <person name="Murali S.C."/>
            <person name="Bandaranaike D."/>
            <person name="Bellair M."/>
            <person name="Blankenburg K."/>
            <person name="Chao H."/>
            <person name="Dinh H."/>
            <person name="Doddapaneni H."/>
            <person name="Downs B."/>
            <person name="Dugan-Rocha S."/>
            <person name="Elkadiri S."/>
            <person name="Gnanaolivu R.D."/>
            <person name="Hernandez B."/>
            <person name="Javaid M."/>
            <person name="Jayaseelan J.C."/>
            <person name="Lee S."/>
            <person name="Li M."/>
            <person name="Ming W."/>
            <person name="Munidasa M."/>
            <person name="Muniz J."/>
            <person name="Nguyen L."/>
            <person name="Ongeri F."/>
            <person name="Osuji N."/>
            <person name="Pu L.-L."/>
            <person name="Puazo M."/>
            <person name="Qu C."/>
            <person name="Quiroz J."/>
            <person name="Raj R."/>
            <person name="Weissenberger G."/>
            <person name="Xin Y."/>
            <person name="Zou X."/>
            <person name="Han Y."/>
            <person name="Richards S."/>
            <person name="Worley K."/>
            <person name="Muzny D."/>
            <person name="Gibbs R."/>
        </authorList>
    </citation>
    <scope>NUCLEOTIDE SEQUENCE</scope>
    <source>
        <strain evidence="1">Sampled in the wild</strain>
    </source>
</reference>
<gene>
    <name evidence="1" type="ORF">J437_LFUL019475</name>
</gene>
<comment type="caution">
    <text evidence="1">The sequence shown here is derived from an EMBL/GenBank/DDBJ whole genome shotgun (WGS) entry which is preliminary data.</text>
</comment>
<accession>A0A8K0KUM7</accession>
<dbReference type="OrthoDB" id="10060618at2759"/>
<protein>
    <submittedName>
        <fullName evidence="1">Uncharacterized protein</fullName>
    </submittedName>
</protein>